<evidence type="ECO:0000313" key="8">
    <source>
        <dbReference type="EMBL" id="KTB01140.1"/>
    </source>
</evidence>
<keyword evidence="3 7" id="KW-0812">Transmembrane</keyword>
<dbReference type="PANTHER" id="PTHR13906:SF4">
    <property type="entry name" value="LYSOPHOSPHOLIPID ACYLTRANSFERASE 6"/>
    <property type="match status" value="1"/>
</dbReference>
<evidence type="ECO:0000256" key="1">
    <source>
        <dbReference type="ARBA" id="ARBA00004141"/>
    </source>
</evidence>
<dbReference type="VEuPathDB" id="FungiDB:B1J91_L04642g"/>
<feature type="transmembrane region" description="Helical" evidence="7">
    <location>
        <begin position="51"/>
        <end position="76"/>
    </location>
</feature>
<sequence length="622" mass="72309">MYNPIDAGILRISQTYGVDDFMIRFALCLLGSFPLNAVLKRLPNDKKNLKCMYIISMCMLYLVGIMNLIGGVRTLLISSLFTYATSRFYKSSLMPHLVFVFVMGHLALNHSYIQFFVEKAPGQNSVDITSAQMVLAMKLTSFAWSYYDGTYLKDHSYEELSSYQKSKAIRKHPSLLRFMAYTFFYSTILTGPSFEYADFESWLDCEMFHDLPDQKQGSNKYYRTIPKNGTLAGWKVIQGIFWIVLSTLGPKYFPVSYVLNRETFMKRSFIYRIHYMSLLGFIQRLKYYAAWTIAEGACILCGLGYNGYDPKTKKIKWNRVQNIDVYHVEFAQSTKECLEAWNMNTNKWLKYYIYLRVAKKGKKPGFRSTLFTFLTSAFWHGTRPGYYMTFATGALYQTCGKFYRRNFRPIFLQADGKTAAASKWLYDLICFYVIKLSFGYLVIPFIILDFKTSMQAWSTVYFYGHIIVALSFFAFRGPYAKKVVNACKSLQPLQVEAKQQKEVEKKIAASSGTLGDILKEKHAYEETRQKSEEPSITLGIPTIDIQDGQWSNAKHEWEEFQKDYFEWREQKGLEIEEENLTKAFQKFKEELVGAKDDSGQRLRRMSFSDYSTDALVQEKENK</sequence>
<dbReference type="GO" id="GO:0071618">
    <property type="term" value="F:lysophosphatidylethanolamine acyltransferase activity"/>
    <property type="evidence" value="ECO:0007669"/>
    <property type="project" value="EnsemblFungi"/>
</dbReference>
<dbReference type="GO" id="GO:0090640">
    <property type="term" value="P:phosphatidylcholine biosynthesis from sn-glycero-3-phosphocholine"/>
    <property type="evidence" value="ECO:0007669"/>
    <property type="project" value="EnsemblFungi"/>
</dbReference>
<dbReference type="GO" id="GO:0003841">
    <property type="term" value="F:1-acylglycerol-3-phosphate O-acyltransferase activity"/>
    <property type="evidence" value="ECO:0007669"/>
    <property type="project" value="EnsemblFungi"/>
</dbReference>
<feature type="transmembrane region" description="Helical" evidence="7">
    <location>
        <begin position="424"/>
        <end position="448"/>
    </location>
</feature>
<evidence type="ECO:0000256" key="7">
    <source>
        <dbReference type="SAM" id="Phobius"/>
    </source>
</evidence>
<feature type="transmembrane region" description="Helical" evidence="7">
    <location>
        <begin position="175"/>
        <end position="194"/>
    </location>
</feature>
<evidence type="ECO:0000313" key="10">
    <source>
        <dbReference type="Proteomes" id="UP000054886"/>
    </source>
</evidence>
<name>A0A0W0D4S1_CANGB</name>
<feature type="transmembrane region" description="Helical" evidence="7">
    <location>
        <begin position="88"/>
        <end position="108"/>
    </location>
</feature>
<dbReference type="InterPro" id="IPR049941">
    <property type="entry name" value="LPLAT_7/PORCN-like"/>
</dbReference>
<keyword evidence="2 8" id="KW-0808">Transferase</keyword>
<evidence type="ECO:0000256" key="2">
    <source>
        <dbReference type="ARBA" id="ARBA00022679"/>
    </source>
</evidence>
<evidence type="ECO:0000256" key="5">
    <source>
        <dbReference type="ARBA" id="ARBA00023136"/>
    </source>
</evidence>
<comment type="caution">
    <text evidence="8">The sequence shown here is derived from an EMBL/GenBank/DDBJ whole genome shotgun (WGS) entry which is preliminary data.</text>
</comment>
<keyword evidence="6 8" id="KW-0012">Acyltransferase</keyword>
<dbReference type="GO" id="GO:0006646">
    <property type="term" value="P:phosphatidylethanolamine biosynthetic process"/>
    <property type="evidence" value="ECO:0007669"/>
    <property type="project" value="EnsemblFungi"/>
</dbReference>
<dbReference type="EMBL" id="LLZZ01000132">
    <property type="protein sequence ID" value="KTB01140.1"/>
    <property type="molecule type" value="Genomic_DNA"/>
</dbReference>
<accession>A0A0W0D4S1</accession>
<organism evidence="8 10">
    <name type="scientific">Candida glabrata</name>
    <name type="common">Yeast</name>
    <name type="synonym">Torulopsis glabrata</name>
    <dbReference type="NCBI Taxonomy" id="5478"/>
    <lineage>
        <taxon>Eukaryota</taxon>
        <taxon>Fungi</taxon>
        <taxon>Dikarya</taxon>
        <taxon>Ascomycota</taxon>
        <taxon>Saccharomycotina</taxon>
        <taxon>Saccharomycetes</taxon>
        <taxon>Saccharomycetales</taxon>
        <taxon>Saccharomycetaceae</taxon>
        <taxon>Nakaseomyces</taxon>
    </lineage>
</organism>
<feature type="transmembrane region" description="Helical" evidence="7">
    <location>
        <begin position="21"/>
        <end position="39"/>
    </location>
</feature>
<feature type="transmembrane region" description="Helical" evidence="7">
    <location>
        <begin position="454"/>
        <end position="475"/>
    </location>
</feature>
<dbReference type="PANTHER" id="PTHR13906">
    <property type="entry name" value="PORCUPINE"/>
    <property type="match status" value="1"/>
</dbReference>
<evidence type="ECO:0000256" key="4">
    <source>
        <dbReference type="ARBA" id="ARBA00022989"/>
    </source>
</evidence>
<dbReference type="GO" id="GO:0016020">
    <property type="term" value="C:membrane"/>
    <property type="evidence" value="ECO:0007669"/>
    <property type="project" value="UniProtKB-SubCell"/>
</dbReference>
<dbReference type="EMBL" id="LLZZ01000115">
    <property type="protein sequence ID" value="KTB04945.1"/>
    <property type="molecule type" value="Genomic_DNA"/>
</dbReference>
<evidence type="ECO:0000256" key="3">
    <source>
        <dbReference type="ARBA" id="ARBA00022692"/>
    </source>
</evidence>
<dbReference type="Pfam" id="PF03062">
    <property type="entry name" value="MBOAT"/>
    <property type="match status" value="1"/>
</dbReference>
<dbReference type="GO" id="GO:0044233">
    <property type="term" value="C:mitochondria-associated endoplasmic reticulum membrane contact site"/>
    <property type="evidence" value="ECO:0007669"/>
    <property type="project" value="EnsemblFungi"/>
</dbReference>
<dbReference type="GO" id="GO:0030258">
    <property type="term" value="P:lipid modification"/>
    <property type="evidence" value="ECO:0007669"/>
    <property type="project" value="TreeGrafter"/>
</dbReference>
<reference evidence="8 10" key="1">
    <citation type="submission" date="2015-10" db="EMBL/GenBank/DDBJ databases">
        <title>Draft genomes sequences of Candida glabrata isolates 1A, 1B, 2A, 2B, 3A and 3B.</title>
        <authorList>
            <person name="Haavelsrud O.E."/>
            <person name="Gaustad P."/>
        </authorList>
    </citation>
    <scope>NUCLEOTIDE SEQUENCE [LARGE SCALE GENOMIC DNA]</scope>
    <source>
        <strain evidence="8">910700640</strain>
    </source>
</reference>
<dbReference type="GO" id="GO:0036151">
    <property type="term" value="P:phosphatidylcholine acyl-chain remodeling"/>
    <property type="evidence" value="ECO:0007669"/>
    <property type="project" value="EnsemblFungi"/>
</dbReference>
<protein>
    <submittedName>
        <fullName evidence="8">Lysophospholipid acyltransferase</fullName>
    </submittedName>
</protein>
<dbReference type="VEuPathDB" id="FungiDB:GWK60_L10571"/>
<proteinExistence type="predicted"/>
<evidence type="ECO:0000256" key="6">
    <source>
        <dbReference type="ARBA" id="ARBA00023315"/>
    </source>
</evidence>
<dbReference type="InterPro" id="IPR004299">
    <property type="entry name" value="MBOAT_fam"/>
</dbReference>
<comment type="subcellular location">
    <subcellularLocation>
        <location evidence="1">Membrane</location>
        <topology evidence="1">Multi-pass membrane protein</topology>
    </subcellularLocation>
</comment>
<evidence type="ECO:0000313" key="9">
    <source>
        <dbReference type="EMBL" id="KTB04945.1"/>
    </source>
</evidence>
<keyword evidence="4 7" id="KW-1133">Transmembrane helix</keyword>
<dbReference type="VEuPathDB" id="FungiDB:GVI51_L04477"/>
<dbReference type="GO" id="GO:0005783">
    <property type="term" value="C:endoplasmic reticulum"/>
    <property type="evidence" value="ECO:0007669"/>
    <property type="project" value="EnsemblFungi"/>
</dbReference>
<gene>
    <name evidence="8" type="ORF">AO440_004634</name>
    <name evidence="9" type="ORF">AO440_004952</name>
</gene>
<feature type="transmembrane region" description="Helical" evidence="7">
    <location>
        <begin position="239"/>
        <end position="259"/>
    </location>
</feature>
<dbReference type="VEuPathDB" id="FungiDB:CAGL0L04642g"/>
<dbReference type="Proteomes" id="UP000054886">
    <property type="component" value="Unassembled WGS sequence"/>
</dbReference>
<dbReference type="AlphaFoldDB" id="A0A0W0D4S1"/>
<dbReference type="GO" id="GO:0047184">
    <property type="term" value="F:1-acylglycerophosphocholine O-acyltransferase activity"/>
    <property type="evidence" value="ECO:0007669"/>
    <property type="project" value="EnsemblFungi"/>
</dbReference>
<keyword evidence="5 7" id="KW-0472">Membrane</keyword>